<evidence type="ECO:0000313" key="1">
    <source>
        <dbReference type="EMBL" id="RAH46728.1"/>
    </source>
</evidence>
<evidence type="ECO:0000313" key="2">
    <source>
        <dbReference type="Proteomes" id="UP000249057"/>
    </source>
</evidence>
<keyword evidence="2" id="KW-1185">Reference proteome</keyword>
<gene>
    <name evidence="1" type="ORF">BO95DRAFT_494522</name>
</gene>
<proteinExistence type="predicted"/>
<sequence>MADHSSVRRVRCDEFPGACNNCTSTGRKCEYDFHRLPARRNMGLPRIYLSRFHSPALTSDEQTCFSYFQYHTISGLVDLFDSPLWECYILPQSCAEPAVCHAVIMFSAIHQDAETNRMRLSGNRTDDSHLNFALEHSTRSSALLRRRGASNDPQKYQAVITCCLLFVMGELLRGHYGRAAMHLHHGVQLIKEAQAQGQIIETVLVDFFDHLNVTAALYAAEGPTQSIDAVDKPEWVLNVCPIVVNSVGEARQAFTETLNYSILLIAYLMRSTQAEILAKYDDLWLKRQRILARYADIAQAFDSFCQERGCKFTPKEERGAQVLRHLLLVQYVTLKVLFPGDCSTSQITAECAAVLSSSLAIMDQISRSTTFTMEPVVCPGLHIVATLCPDLRLRVRAIEALRAWPHMEGMINSEVCASIAIEALKAEVQKMRRDESWIAAEYPEQRDRFLVEVLQSSQKAADWAPIRMSQLYVSEGTATKQHYGGGRLPWPATSTSTSKPPTTDKNKKKKWLRWAIPLAVVVIAITILGACLGTQLNKHPKATPMRLGNGTSESTTDPEGAGHQAGVGDNHNHDHNKNYTSSDGVPRVGLPNRGVPSGSSLPQSGGPVVPVSPAPVNTIAPVNPAPVYPAPVNPTAPVSPTAPVNTIAPAPLTPIIPTIPPNPPTTTFQTHPKDPTTNLKPPNTPPNQLYTILPMPPTPRPPNPAPNPAPTPANPNPNIPPQPAPTTKPLTPLRITTPEDQCTTLHGITYTFYGYPDNDPPGAAIAYECPHRSGSGTAGGTGTYDDPLTFATAPGEFELCEVIYSPYLQKYLIHEDYCESCTRHWPHMWHVDVWLGGDSVGAAAEQLSCEARLTPELESQSVVRGPRGDLPVDAITDACEMKIEVWDLALRLAITDACEMKEQSPQS</sequence>
<name>A0ACD1GC38_9EURO</name>
<dbReference type="EMBL" id="KZ825335">
    <property type="protein sequence ID" value="RAH46728.1"/>
    <property type="molecule type" value="Genomic_DNA"/>
</dbReference>
<protein>
    <submittedName>
        <fullName evidence="1">Uncharacterized protein</fullName>
    </submittedName>
</protein>
<reference evidence="1" key="1">
    <citation type="submission" date="2018-02" db="EMBL/GenBank/DDBJ databases">
        <title>The genomes of Aspergillus section Nigri reveals drivers in fungal speciation.</title>
        <authorList>
            <consortium name="DOE Joint Genome Institute"/>
            <person name="Vesth T.C."/>
            <person name="Nybo J."/>
            <person name="Theobald S."/>
            <person name="Brandl J."/>
            <person name="Frisvad J.C."/>
            <person name="Nielsen K.F."/>
            <person name="Lyhne E.K."/>
            <person name="Kogle M.E."/>
            <person name="Kuo A."/>
            <person name="Riley R."/>
            <person name="Clum A."/>
            <person name="Nolan M."/>
            <person name="Lipzen A."/>
            <person name="Salamov A."/>
            <person name="Henrissat B."/>
            <person name="Wiebenga A."/>
            <person name="De vries R.P."/>
            <person name="Grigoriev I.V."/>
            <person name="Mortensen U.H."/>
            <person name="Andersen M.R."/>
            <person name="Baker S.E."/>
        </authorList>
    </citation>
    <scope>NUCLEOTIDE SEQUENCE</scope>
    <source>
        <strain evidence="1">CBS 621.78</strain>
    </source>
</reference>
<accession>A0ACD1GC38</accession>
<organism evidence="1 2">
    <name type="scientific">Aspergillus brunneoviolaceus CBS 621.78</name>
    <dbReference type="NCBI Taxonomy" id="1450534"/>
    <lineage>
        <taxon>Eukaryota</taxon>
        <taxon>Fungi</taxon>
        <taxon>Dikarya</taxon>
        <taxon>Ascomycota</taxon>
        <taxon>Pezizomycotina</taxon>
        <taxon>Eurotiomycetes</taxon>
        <taxon>Eurotiomycetidae</taxon>
        <taxon>Eurotiales</taxon>
        <taxon>Aspergillaceae</taxon>
        <taxon>Aspergillus</taxon>
        <taxon>Aspergillus subgen. Circumdati</taxon>
    </lineage>
</organism>
<dbReference type="Proteomes" id="UP000249057">
    <property type="component" value="Unassembled WGS sequence"/>
</dbReference>